<feature type="domain" description="Fibronectin type-III" evidence="7">
    <location>
        <begin position="357"/>
        <end position="454"/>
    </location>
</feature>
<dbReference type="GO" id="GO:0010048">
    <property type="term" value="P:vernalization response"/>
    <property type="evidence" value="ECO:0007669"/>
    <property type="project" value="InterPro"/>
</dbReference>
<evidence type="ECO:0000313" key="8">
    <source>
        <dbReference type="EMBL" id="RWR74124.1"/>
    </source>
</evidence>
<keyword evidence="4" id="KW-0862">Zinc</keyword>
<reference evidence="8 9" key="1">
    <citation type="journal article" date="2019" name="Nat. Plants">
        <title>Stout camphor tree genome fills gaps in understanding of flowering plant genome evolution.</title>
        <authorList>
            <person name="Chaw S.M."/>
            <person name="Liu Y.C."/>
            <person name="Wu Y.W."/>
            <person name="Wang H.Y."/>
            <person name="Lin C.I."/>
            <person name="Wu C.S."/>
            <person name="Ke H.M."/>
            <person name="Chang L.Y."/>
            <person name="Hsu C.Y."/>
            <person name="Yang H.T."/>
            <person name="Sudianto E."/>
            <person name="Hsu M.H."/>
            <person name="Wu K.P."/>
            <person name="Wang L.N."/>
            <person name="Leebens-Mack J.H."/>
            <person name="Tsai I.J."/>
        </authorList>
    </citation>
    <scope>NUCLEOTIDE SEQUENCE [LARGE SCALE GENOMIC DNA]</scope>
    <source>
        <strain evidence="9">cv. Chaw 1501</strain>
        <tissue evidence="8">Young leaves</tissue>
    </source>
</reference>
<proteinExistence type="predicted"/>
<dbReference type="InterPro" id="IPR032881">
    <property type="entry name" value="Oberon-like_PHD"/>
</dbReference>
<dbReference type="EMBL" id="QPKB01000001">
    <property type="protein sequence ID" value="RWR74124.1"/>
    <property type="molecule type" value="Genomic_DNA"/>
</dbReference>
<dbReference type="PROSITE" id="PS50853">
    <property type="entry name" value="FN3"/>
    <property type="match status" value="1"/>
</dbReference>
<keyword evidence="3" id="KW-0863">Zinc-finger</keyword>
<dbReference type="OrthoDB" id="600557at2759"/>
<dbReference type="InterPro" id="IPR003961">
    <property type="entry name" value="FN3_dom"/>
</dbReference>
<dbReference type="InterPro" id="IPR044514">
    <property type="entry name" value="VIN3-like"/>
</dbReference>
<evidence type="ECO:0000256" key="5">
    <source>
        <dbReference type="ARBA" id="ARBA00023242"/>
    </source>
</evidence>
<protein>
    <submittedName>
        <fullName evidence="8">VIN3-like protein 2</fullName>
    </submittedName>
</protein>
<dbReference type="InterPro" id="IPR036116">
    <property type="entry name" value="FN3_sf"/>
</dbReference>
<dbReference type="GO" id="GO:0040029">
    <property type="term" value="P:epigenetic regulation of gene expression"/>
    <property type="evidence" value="ECO:0007669"/>
    <property type="project" value="InterPro"/>
</dbReference>
<comment type="caution">
    <text evidence="8">The sequence shown here is derived from an EMBL/GenBank/DDBJ whole genome shotgun (WGS) entry which is preliminary data.</text>
</comment>
<keyword evidence="2" id="KW-0479">Metal-binding</keyword>
<evidence type="ECO:0000256" key="3">
    <source>
        <dbReference type="ARBA" id="ARBA00022771"/>
    </source>
</evidence>
<organism evidence="8 9">
    <name type="scientific">Cinnamomum micranthum f. kanehirae</name>
    <dbReference type="NCBI Taxonomy" id="337451"/>
    <lineage>
        <taxon>Eukaryota</taxon>
        <taxon>Viridiplantae</taxon>
        <taxon>Streptophyta</taxon>
        <taxon>Embryophyta</taxon>
        <taxon>Tracheophyta</taxon>
        <taxon>Spermatophyta</taxon>
        <taxon>Magnoliopsida</taxon>
        <taxon>Magnoliidae</taxon>
        <taxon>Laurales</taxon>
        <taxon>Lauraceae</taxon>
        <taxon>Cinnamomum</taxon>
    </lineage>
</organism>
<gene>
    <name evidence="8" type="ORF">CKAN_00243900</name>
</gene>
<dbReference type="PANTHER" id="PTHR46286">
    <property type="entry name" value="VIN3-LIKE PROTEIN 2-RELATED"/>
    <property type="match status" value="1"/>
</dbReference>
<evidence type="ECO:0000256" key="6">
    <source>
        <dbReference type="SAM" id="MobiDB-lite"/>
    </source>
</evidence>
<dbReference type="Pfam" id="PF23380">
    <property type="entry name" value="VIN3_C"/>
    <property type="match status" value="1"/>
</dbReference>
<comment type="subcellular location">
    <subcellularLocation>
        <location evidence="1">Nucleus</location>
    </subcellularLocation>
</comment>
<dbReference type="AlphaFoldDB" id="A0A3S3MSQ2"/>
<name>A0A3S3MSQ2_9MAGN</name>
<keyword evidence="5" id="KW-0539">Nucleus</keyword>
<accession>A0A3S3MSQ2</accession>
<evidence type="ECO:0000259" key="7">
    <source>
        <dbReference type="PROSITE" id="PS50853"/>
    </source>
</evidence>
<evidence type="ECO:0000256" key="2">
    <source>
        <dbReference type="ARBA" id="ARBA00022723"/>
    </source>
</evidence>
<evidence type="ECO:0000256" key="4">
    <source>
        <dbReference type="ARBA" id="ARBA00022833"/>
    </source>
</evidence>
<dbReference type="InterPro" id="IPR056990">
    <property type="entry name" value="VIN3-like_C"/>
</dbReference>
<dbReference type="GO" id="GO:0008270">
    <property type="term" value="F:zinc ion binding"/>
    <property type="evidence" value="ECO:0007669"/>
    <property type="project" value="UniProtKB-KW"/>
</dbReference>
<dbReference type="PANTHER" id="PTHR46286:SF6">
    <property type="entry name" value="OS08G0220600 PROTEIN"/>
    <property type="match status" value="1"/>
</dbReference>
<feature type="region of interest" description="Disordered" evidence="6">
    <location>
        <begin position="504"/>
        <end position="524"/>
    </location>
</feature>
<dbReference type="Pfam" id="PF23376">
    <property type="entry name" value="Fn3_VIN3"/>
    <property type="match status" value="1"/>
</dbReference>
<dbReference type="Proteomes" id="UP000283530">
    <property type="component" value="Unassembled WGS sequence"/>
</dbReference>
<sequence>MRSPGLGYAGMDSIFSGFVLDPAKCSELSLGEKQELVYEISQWPKNAPEILQSWSRRELLEVICAEMGKERKYTGVTKTKMIEHLLRLVTEKKSSKNANHSPPLSPLSPTKTRSVFKRHKKKEDSLRSVTALDRVSVKVEAEEQKDILHCQNFACRAALSPEDVFCKRCSCCICHHYDDNKDPSLWLVCGSDDPDENNLCGMSCHLKCALQHERSGVVKNKCHTKLDGSFCCCSCGKENGLMGSWRKQLLVAKDARRVDVLCYRISLSHKILKGTERYKELQKIVNTAVKRLKKEVGPLERVSAKMARGIVNRLQCAAEVQKLCSIAVDVADKMISGVPEPLAYANTEAPFVLKTASPAWRTHFEHISPISVAIVLDYGETQSEDIIGCRLWHRKSTETSYPEEPSSTLLRPETRSVISGLNPSTEYFFKISPFTGQSQLGEQEFRWITQTPSAGTLSSDIVCMRKDSFSTLDEEHEAGDRAFIIETDSQRDSTNSNRFVHVNHVPPPMPCKPVESDQGLESGNRKQSMEREYEYCVKVIRWLECEGHMEKEFRVKFLTWFSLKATMQERRVVSAFIDTLIDDPPSLVGQLVDAFTDGICGKVKAVPVSWNSLCRGLWH</sequence>
<feature type="region of interest" description="Disordered" evidence="6">
    <location>
        <begin position="93"/>
        <end position="122"/>
    </location>
</feature>
<evidence type="ECO:0000256" key="1">
    <source>
        <dbReference type="ARBA" id="ARBA00004123"/>
    </source>
</evidence>
<dbReference type="GO" id="GO:0005634">
    <property type="term" value="C:nucleus"/>
    <property type="evidence" value="ECO:0007669"/>
    <property type="project" value="UniProtKB-SubCell"/>
</dbReference>
<dbReference type="Pfam" id="PF07227">
    <property type="entry name" value="PHD_Oberon"/>
    <property type="match status" value="1"/>
</dbReference>
<dbReference type="CDD" id="cd15521">
    <property type="entry name" value="PHD_VIN3_plant"/>
    <property type="match status" value="1"/>
</dbReference>
<evidence type="ECO:0000313" key="9">
    <source>
        <dbReference type="Proteomes" id="UP000283530"/>
    </source>
</evidence>
<keyword evidence="9" id="KW-1185">Reference proteome</keyword>
<dbReference type="SUPFAM" id="SSF49265">
    <property type="entry name" value="Fibronectin type III"/>
    <property type="match status" value="1"/>
</dbReference>
<dbReference type="InterPro" id="IPR058585">
    <property type="entry name" value="Fn3_VIN3"/>
</dbReference>